<dbReference type="RefSeq" id="WP_235596058.1">
    <property type="nucleotide sequence ID" value="NZ_CP091940.1"/>
</dbReference>
<organism evidence="1 2">
    <name type="scientific">Leptospira noguchii</name>
    <dbReference type="NCBI Taxonomy" id="28182"/>
    <lineage>
        <taxon>Bacteria</taxon>
        <taxon>Pseudomonadati</taxon>
        <taxon>Spirochaetota</taxon>
        <taxon>Spirochaetia</taxon>
        <taxon>Leptospirales</taxon>
        <taxon>Leptospiraceae</taxon>
        <taxon>Leptospira</taxon>
    </lineage>
</organism>
<reference evidence="1" key="1">
    <citation type="submission" date="2022-02" db="EMBL/GenBank/DDBJ databases">
        <title>The genetically variable rfb locus in Leptospira is a mobile cassette and a molecular signature of serovar identity.</title>
        <authorList>
            <person name="Nieves C."/>
            <person name="Vincent A.T."/>
            <person name="Zarantonelli L."/>
            <person name="Picardeau M."/>
            <person name="Veyrier F.J."/>
            <person name="Buschiazzo A."/>
        </authorList>
    </citation>
    <scope>NUCLEOTIDE SEQUENCE</scope>
    <source>
        <strain evidence="1">IP1512017</strain>
    </source>
</reference>
<gene>
    <name evidence="1" type="ORF">MAL03_04680</name>
</gene>
<evidence type="ECO:0000313" key="1">
    <source>
        <dbReference type="EMBL" id="UOG58262.1"/>
    </source>
</evidence>
<dbReference type="EMBL" id="CP091957">
    <property type="protein sequence ID" value="UOG58262.1"/>
    <property type="molecule type" value="Genomic_DNA"/>
</dbReference>
<sequence>MKSFGGKSIRCRGLARAELQMF</sequence>
<dbReference type="AlphaFoldDB" id="A0AAE9KBY8"/>
<accession>A0AAE9KBY8</accession>
<dbReference type="Proteomes" id="UP000829829">
    <property type="component" value="Chromosome 1"/>
</dbReference>
<evidence type="ECO:0000313" key="2">
    <source>
        <dbReference type="Proteomes" id="UP000829829"/>
    </source>
</evidence>
<name>A0AAE9KBY8_9LEPT</name>
<protein>
    <submittedName>
        <fullName evidence="1">Uncharacterized protein</fullName>
    </submittedName>
</protein>
<proteinExistence type="predicted"/>